<gene>
    <name evidence="1" type="ORF">TNIN_127401</name>
    <name evidence="2" type="ORF">TNIN_296601</name>
</gene>
<name>A0A8X6KPA1_9ARAC</name>
<dbReference type="Proteomes" id="UP000886998">
    <property type="component" value="Unassembled WGS sequence"/>
</dbReference>
<evidence type="ECO:0000313" key="3">
    <source>
        <dbReference type="Proteomes" id="UP000886998"/>
    </source>
</evidence>
<dbReference type="EMBL" id="BMAV01020752">
    <property type="protein sequence ID" value="GFY74449.1"/>
    <property type="molecule type" value="Genomic_DNA"/>
</dbReference>
<proteinExistence type="predicted"/>
<accession>A0A8X6KPA1</accession>
<dbReference type="EMBL" id="BMAV01027952">
    <property type="protein sequence ID" value="GFS63771.1"/>
    <property type="molecule type" value="Genomic_DNA"/>
</dbReference>
<dbReference type="AlphaFoldDB" id="A0A8X6KPA1"/>
<protein>
    <submittedName>
        <fullName evidence="1">Uncharacterized protein</fullName>
    </submittedName>
</protein>
<sequence>MDGFQEKPHRKTTAGFLVLSANFDRVWRPKLIEILRSLGISGIILLWTNNYLSDRRFSVRVNGKFSRTHRSWAGVPQDQSLAHSFSI</sequence>
<evidence type="ECO:0000313" key="2">
    <source>
        <dbReference type="EMBL" id="GFY74449.1"/>
    </source>
</evidence>
<organism evidence="1 3">
    <name type="scientific">Trichonephila inaurata madagascariensis</name>
    <dbReference type="NCBI Taxonomy" id="2747483"/>
    <lineage>
        <taxon>Eukaryota</taxon>
        <taxon>Metazoa</taxon>
        <taxon>Ecdysozoa</taxon>
        <taxon>Arthropoda</taxon>
        <taxon>Chelicerata</taxon>
        <taxon>Arachnida</taxon>
        <taxon>Araneae</taxon>
        <taxon>Araneomorphae</taxon>
        <taxon>Entelegynae</taxon>
        <taxon>Araneoidea</taxon>
        <taxon>Nephilidae</taxon>
        <taxon>Trichonephila</taxon>
        <taxon>Trichonephila inaurata</taxon>
    </lineage>
</organism>
<comment type="caution">
    <text evidence="1">The sequence shown here is derived from an EMBL/GenBank/DDBJ whole genome shotgun (WGS) entry which is preliminary data.</text>
</comment>
<evidence type="ECO:0000313" key="1">
    <source>
        <dbReference type="EMBL" id="GFS63771.1"/>
    </source>
</evidence>
<keyword evidence="3" id="KW-1185">Reference proteome</keyword>
<reference evidence="1" key="1">
    <citation type="submission" date="2020-08" db="EMBL/GenBank/DDBJ databases">
        <title>Multicomponent nature underlies the extraordinary mechanical properties of spider dragline silk.</title>
        <authorList>
            <person name="Kono N."/>
            <person name="Nakamura H."/>
            <person name="Mori M."/>
            <person name="Yoshida Y."/>
            <person name="Ohtoshi R."/>
            <person name="Malay A.D."/>
            <person name="Moran D.A.P."/>
            <person name="Tomita M."/>
            <person name="Numata K."/>
            <person name="Arakawa K."/>
        </authorList>
    </citation>
    <scope>NUCLEOTIDE SEQUENCE</scope>
</reference>